<proteinExistence type="predicted"/>
<feature type="transmembrane region" description="Helical" evidence="1">
    <location>
        <begin position="209"/>
        <end position="228"/>
    </location>
</feature>
<evidence type="ECO:0008006" key="4">
    <source>
        <dbReference type="Google" id="ProtNLM"/>
    </source>
</evidence>
<feature type="transmembrane region" description="Helical" evidence="1">
    <location>
        <begin position="249"/>
        <end position="267"/>
    </location>
</feature>
<evidence type="ECO:0000313" key="2">
    <source>
        <dbReference type="EMBL" id="GAA6497677.1"/>
    </source>
</evidence>
<evidence type="ECO:0000256" key="1">
    <source>
        <dbReference type="SAM" id="Phobius"/>
    </source>
</evidence>
<protein>
    <recommendedName>
        <fullName evidence="4">MacB-like periplasmic core domain-containing protein</fullName>
    </recommendedName>
</protein>
<organism evidence="2 3">
    <name type="scientific">Blautia parvula</name>
    <dbReference type="NCBI Taxonomy" id="2877527"/>
    <lineage>
        <taxon>Bacteria</taxon>
        <taxon>Bacillati</taxon>
        <taxon>Bacillota</taxon>
        <taxon>Clostridia</taxon>
        <taxon>Lachnospirales</taxon>
        <taxon>Lachnospiraceae</taxon>
        <taxon>Blautia</taxon>
    </lineage>
</organism>
<accession>A0ABQ0BMM5</accession>
<feature type="transmembrane region" description="Helical" evidence="1">
    <location>
        <begin position="310"/>
        <end position="329"/>
    </location>
</feature>
<sequence length="347" mass="37961">MRRKDISFLLAVVILVCFAGMGLSCSSGLKKHAAGELGLVYRNAPITREQMEIWWKNAGENEKRYIKDITLWKEPEEVNAANASLGQRTEAQLIRAAGNMNLIMPGKLCAGSLVSSGDRAGCVISRGLAGKLNLDGTGGELQVLGREYQIRGILDVTDAVCIIQGDTGTPYSRVQVKYEDMPASGALQTLLGLLPGEPEVKSEGDLFCGLGGLFLMAPLWVLFVLAAARLRRTYRSAEWKSWVKEICSICFPVAVIAGISILVFFSFRFSDDYIPGAWSDFSFFANLAAEKAGDISKLMTRALDCRDREMLLQTAGCMLSGSACSVIILKFPRPPFGFYNNRSNHHP</sequence>
<evidence type="ECO:0000313" key="3">
    <source>
        <dbReference type="Proteomes" id="UP001600941"/>
    </source>
</evidence>
<comment type="caution">
    <text evidence="2">The sequence shown here is derived from an EMBL/GenBank/DDBJ whole genome shotgun (WGS) entry which is preliminary data.</text>
</comment>
<reference evidence="2 3" key="1">
    <citation type="submission" date="2024-04" db="EMBL/GenBank/DDBJ databases">
        <title>Defined microbial consortia suppress multidrug-resistant proinflammatory Enterobacteriaceae via ecological control.</title>
        <authorList>
            <person name="Furuichi M."/>
            <person name="Kawaguchi T."/>
            <person name="Pust M."/>
            <person name="Yasuma K."/>
            <person name="Plichta D."/>
            <person name="Hasegawa N."/>
            <person name="Ohya T."/>
            <person name="Bhattarai S."/>
            <person name="Sasajima S."/>
            <person name="Aoto Y."/>
            <person name="Tuganbaev T."/>
            <person name="Yaginuma M."/>
            <person name="Ueda M."/>
            <person name="Okahashi N."/>
            <person name="Amafuji K."/>
            <person name="Kiridooshi Y."/>
            <person name="Sugita K."/>
            <person name="Strazar M."/>
            <person name="Skelly A."/>
            <person name="Suda W."/>
            <person name="Hattori M."/>
            <person name="Nakamoto N."/>
            <person name="Caballero S."/>
            <person name="Norman J."/>
            <person name="Olle B."/>
            <person name="Tanoue T."/>
            <person name="Arita M."/>
            <person name="Bucci V."/>
            <person name="Atarashi K."/>
            <person name="Xavier R."/>
            <person name="Honda K."/>
        </authorList>
    </citation>
    <scope>NUCLEOTIDE SEQUENCE [LARGE SCALE GENOMIC DNA]</scope>
    <source>
        <strain evidence="3">k34-0107-D12</strain>
    </source>
</reference>
<keyword evidence="1" id="KW-0472">Membrane</keyword>
<name>A0ABQ0BMM5_9FIRM</name>
<dbReference type="RefSeq" id="WP_227209730.1">
    <property type="nucleotide sequence ID" value="NZ_BAABZQ010000001.1"/>
</dbReference>
<keyword evidence="1" id="KW-0812">Transmembrane</keyword>
<dbReference type="Proteomes" id="UP001600941">
    <property type="component" value="Unassembled WGS sequence"/>
</dbReference>
<keyword evidence="3" id="KW-1185">Reference proteome</keyword>
<gene>
    <name evidence="2" type="ORF">K340107D12_04930</name>
</gene>
<dbReference type="PROSITE" id="PS51257">
    <property type="entry name" value="PROKAR_LIPOPROTEIN"/>
    <property type="match status" value="1"/>
</dbReference>
<dbReference type="EMBL" id="BAABZQ010000001">
    <property type="protein sequence ID" value="GAA6497677.1"/>
    <property type="molecule type" value="Genomic_DNA"/>
</dbReference>
<keyword evidence="1" id="KW-1133">Transmembrane helix</keyword>